<dbReference type="GO" id="GO:0020037">
    <property type="term" value="F:heme binding"/>
    <property type="evidence" value="ECO:0007669"/>
    <property type="project" value="InterPro"/>
</dbReference>
<dbReference type="SUPFAM" id="SSF48264">
    <property type="entry name" value="Cytochrome P450"/>
    <property type="match status" value="1"/>
</dbReference>
<comment type="similarity">
    <text evidence="1">Belongs to the cytochrome P450 family.</text>
</comment>
<dbReference type="GO" id="GO:0005506">
    <property type="term" value="F:iron ion binding"/>
    <property type="evidence" value="ECO:0007669"/>
    <property type="project" value="InterPro"/>
</dbReference>
<sequence length="126" mass="14808">MDGKYPFHIKPEPWLIYNEKHNYTRGLFFMDGEEWLHFRRIMNKLLLKGDLSWIENSCDVASDLILSRVMPYSKSNSEFPNLESELYKWSMDVIVSILLGANIYSQSHKVLEPLVEKLASTVHLIF</sequence>
<name>A0AAV8X5B3_9CUCU</name>
<accession>A0AAV8X5B3</accession>
<comment type="caution">
    <text evidence="3">The sequence shown here is derived from an EMBL/GenBank/DDBJ whole genome shotgun (WGS) entry which is preliminary data.</text>
</comment>
<organism evidence="3 4">
    <name type="scientific">Rhamnusium bicolor</name>
    <dbReference type="NCBI Taxonomy" id="1586634"/>
    <lineage>
        <taxon>Eukaryota</taxon>
        <taxon>Metazoa</taxon>
        <taxon>Ecdysozoa</taxon>
        <taxon>Arthropoda</taxon>
        <taxon>Hexapoda</taxon>
        <taxon>Insecta</taxon>
        <taxon>Pterygota</taxon>
        <taxon>Neoptera</taxon>
        <taxon>Endopterygota</taxon>
        <taxon>Coleoptera</taxon>
        <taxon>Polyphaga</taxon>
        <taxon>Cucujiformia</taxon>
        <taxon>Chrysomeloidea</taxon>
        <taxon>Cerambycidae</taxon>
        <taxon>Lepturinae</taxon>
        <taxon>Rhagiini</taxon>
        <taxon>Rhamnusium</taxon>
    </lineage>
</organism>
<keyword evidence="4" id="KW-1185">Reference proteome</keyword>
<dbReference type="Pfam" id="PF00067">
    <property type="entry name" value="p450"/>
    <property type="match status" value="1"/>
</dbReference>
<protein>
    <recommendedName>
        <fullName evidence="5">Cytochrome P450</fullName>
    </recommendedName>
</protein>
<evidence type="ECO:0008006" key="5">
    <source>
        <dbReference type="Google" id="ProtNLM"/>
    </source>
</evidence>
<dbReference type="InterPro" id="IPR036396">
    <property type="entry name" value="Cyt_P450_sf"/>
</dbReference>
<gene>
    <name evidence="3" type="ORF">NQ314_013514</name>
</gene>
<evidence type="ECO:0000313" key="3">
    <source>
        <dbReference type="EMBL" id="KAJ8934197.1"/>
    </source>
</evidence>
<dbReference type="GO" id="GO:0016705">
    <property type="term" value="F:oxidoreductase activity, acting on paired donors, with incorporation or reduction of molecular oxygen"/>
    <property type="evidence" value="ECO:0007669"/>
    <property type="project" value="InterPro"/>
</dbReference>
<proteinExistence type="inferred from homology"/>
<dbReference type="AlphaFoldDB" id="A0AAV8X5B3"/>
<dbReference type="InterPro" id="IPR001128">
    <property type="entry name" value="Cyt_P450"/>
</dbReference>
<reference evidence="3" key="1">
    <citation type="journal article" date="2023" name="Insect Mol. Biol.">
        <title>Genome sequencing provides insights into the evolution of gene families encoding plant cell wall-degrading enzymes in longhorned beetles.</title>
        <authorList>
            <person name="Shin N.R."/>
            <person name="Okamura Y."/>
            <person name="Kirsch R."/>
            <person name="Pauchet Y."/>
        </authorList>
    </citation>
    <scope>NUCLEOTIDE SEQUENCE</scope>
    <source>
        <strain evidence="3">RBIC_L_NR</strain>
    </source>
</reference>
<keyword evidence="2" id="KW-0560">Oxidoreductase</keyword>
<dbReference type="Proteomes" id="UP001162156">
    <property type="component" value="Unassembled WGS sequence"/>
</dbReference>
<evidence type="ECO:0000256" key="2">
    <source>
        <dbReference type="ARBA" id="ARBA00023033"/>
    </source>
</evidence>
<dbReference type="GO" id="GO:0004497">
    <property type="term" value="F:monooxygenase activity"/>
    <property type="evidence" value="ECO:0007669"/>
    <property type="project" value="UniProtKB-KW"/>
</dbReference>
<evidence type="ECO:0000313" key="4">
    <source>
        <dbReference type="Proteomes" id="UP001162156"/>
    </source>
</evidence>
<evidence type="ECO:0000256" key="1">
    <source>
        <dbReference type="ARBA" id="ARBA00010617"/>
    </source>
</evidence>
<keyword evidence="2" id="KW-0503">Monooxygenase</keyword>
<dbReference type="Gene3D" id="1.10.630.10">
    <property type="entry name" value="Cytochrome P450"/>
    <property type="match status" value="1"/>
</dbReference>
<dbReference type="EMBL" id="JANEYF010003759">
    <property type="protein sequence ID" value="KAJ8934197.1"/>
    <property type="molecule type" value="Genomic_DNA"/>
</dbReference>